<protein>
    <submittedName>
        <fullName evidence="1">Uncharacterized protein</fullName>
    </submittedName>
</protein>
<proteinExistence type="predicted"/>
<dbReference type="EnsemblMetazoa" id="GPPI036230-RA">
    <property type="protein sequence ID" value="GPPI036230-PA"/>
    <property type="gene ID" value="GPPI036230"/>
</dbReference>
<dbReference type="AlphaFoldDB" id="A0A1B0BP85"/>
<accession>A0A1B0BP85</accession>
<reference evidence="1" key="2">
    <citation type="submission" date="2020-05" db="UniProtKB">
        <authorList>
            <consortium name="EnsemblMetazoa"/>
        </authorList>
    </citation>
    <scope>IDENTIFICATION</scope>
    <source>
        <strain evidence="1">IAEA</strain>
    </source>
</reference>
<dbReference type="Proteomes" id="UP000092460">
    <property type="component" value="Unassembled WGS sequence"/>
</dbReference>
<name>A0A1B0BP85_9MUSC</name>
<evidence type="ECO:0000313" key="1">
    <source>
        <dbReference type="EnsemblMetazoa" id="GPPI036230-PA"/>
    </source>
</evidence>
<organism evidence="1 2">
    <name type="scientific">Glossina palpalis gambiensis</name>
    <dbReference type="NCBI Taxonomy" id="67801"/>
    <lineage>
        <taxon>Eukaryota</taxon>
        <taxon>Metazoa</taxon>
        <taxon>Ecdysozoa</taxon>
        <taxon>Arthropoda</taxon>
        <taxon>Hexapoda</taxon>
        <taxon>Insecta</taxon>
        <taxon>Pterygota</taxon>
        <taxon>Neoptera</taxon>
        <taxon>Endopterygota</taxon>
        <taxon>Diptera</taxon>
        <taxon>Brachycera</taxon>
        <taxon>Muscomorpha</taxon>
        <taxon>Hippoboscoidea</taxon>
        <taxon>Glossinidae</taxon>
        <taxon>Glossina</taxon>
    </lineage>
</organism>
<sequence>NHNFASTSVFIPSTALHDLKKTYVPKSCYFVGYDSDSRSQITKSIAMPTKPMITTSSINTSQTMIATNSIYSPIVFNITIVLGKSRENVRHVTLYVIRHTGKKQSNCGTVQSIQCHQRNSIIEYNYMVYRLIVVDQLKFTSILVLVDMKVGIGLSKRQAFQTVNACH</sequence>
<evidence type="ECO:0000313" key="2">
    <source>
        <dbReference type="Proteomes" id="UP000092460"/>
    </source>
</evidence>
<reference evidence="2" key="1">
    <citation type="submission" date="2015-01" db="EMBL/GenBank/DDBJ databases">
        <authorList>
            <person name="Aksoy S."/>
            <person name="Warren W."/>
            <person name="Wilson R.K."/>
        </authorList>
    </citation>
    <scope>NUCLEOTIDE SEQUENCE [LARGE SCALE GENOMIC DNA]</scope>
    <source>
        <strain evidence="2">IAEA</strain>
    </source>
</reference>
<dbReference type="EMBL" id="JXJN01017855">
    <property type="status" value="NOT_ANNOTATED_CDS"/>
    <property type="molecule type" value="Genomic_DNA"/>
</dbReference>
<keyword evidence="2" id="KW-1185">Reference proteome</keyword>
<dbReference type="VEuPathDB" id="VectorBase:GPPI036230"/>